<organism evidence="1 2">
    <name type="scientific">Lutimaribacter degradans</name>
    <dbReference type="NCBI Taxonomy" id="2945989"/>
    <lineage>
        <taxon>Bacteria</taxon>
        <taxon>Pseudomonadati</taxon>
        <taxon>Pseudomonadota</taxon>
        <taxon>Alphaproteobacteria</taxon>
        <taxon>Rhodobacterales</taxon>
        <taxon>Roseobacteraceae</taxon>
        <taxon>Lutimaribacter</taxon>
    </lineage>
</organism>
<proteinExistence type="predicted"/>
<accession>A0ACC5ZVG6</accession>
<dbReference type="EMBL" id="JAMQGO010000004">
    <property type="protein sequence ID" value="MCM2562095.1"/>
    <property type="molecule type" value="Genomic_DNA"/>
</dbReference>
<keyword evidence="2" id="KW-1185">Reference proteome</keyword>
<name>A0ACC5ZVG6_9RHOB</name>
<dbReference type="EC" id="2.7.7.77" evidence="1"/>
<sequence>MTDPIPAVIVAGGLASRMGGGDKALLPLGNARVIDHLLARLRPQVGDIALNANGVPDRWADLGVPVLPDPVPDRPGPLAGILAAMQWARCRGATQVLTVAGDTPFLPGDLVTRLRTPGAAAYALDRHGRAHPVCGIWPVTCEHELRQRLARREHRMMAFCHAIGAAPVAFPDPAPPAFFNINTPQELEQAARWLTPADQPISASPGSRRS</sequence>
<dbReference type="Proteomes" id="UP001203036">
    <property type="component" value="Unassembled WGS sequence"/>
</dbReference>
<gene>
    <name evidence="1" type="primary">mobA</name>
    <name evidence="1" type="ORF">M8744_08050</name>
</gene>
<keyword evidence="1" id="KW-0808">Transferase</keyword>
<keyword evidence="1" id="KW-0548">Nucleotidyltransferase</keyword>
<evidence type="ECO:0000313" key="2">
    <source>
        <dbReference type="Proteomes" id="UP001203036"/>
    </source>
</evidence>
<evidence type="ECO:0000313" key="1">
    <source>
        <dbReference type="EMBL" id="MCM2562095.1"/>
    </source>
</evidence>
<protein>
    <submittedName>
        <fullName evidence="1">Molybdenum cofactor guanylyltransferase</fullName>
        <ecNumber evidence="1">2.7.7.77</ecNumber>
    </submittedName>
</protein>
<comment type="caution">
    <text evidence="1">The sequence shown here is derived from an EMBL/GenBank/DDBJ whole genome shotgun (WGS) entry which is preliminary data.</text>
</comment>
<reference evidence="1" key="1">
    <citation type="submission" date="2022-06" db="EMBL/GenBank/DDBJ databases">
        <title>Lutimaribacter sp. EGI FJ00013, a novel bacterium isolated from a salt lake sediment enrichment.</title>
        <authorList>
            <person name="Gao L."/>
            <person name="Fang B.-Z."/>
            <person name="Li W.-J."/>
        </authorList>
    </citation>
    <scope>NUCLEOTIDE SEQUENCE</scope>
    <source>
        <strain evidence="1">EGI FJ00013</strain>
    </source>
</reference>